<sequence>MYITSVMYEFTFCYCYPVQKLIDQANQIGECIYLSNWEGTQYFNKEVVLIIALSQKGIHIVAGGMTDINSATGLKTVKAMVSYTAFLKTVTATG</sequence>
<dbReference type="GO" id="GO:0005886">
    <property type="term" value="C:plasma membrane"/>
    <property type="evidence" value="ECO:0007669"/>
    <property type="project" value="UniProtKB-SubCell"/>
</dbReference>
<dbReference type="PANTHER" id="PTHR21137:SF35">
    <property type="entry name" value="ODORANT RECEPTOR 19A-RELATED"/>
    <property type="match status" value="1"/>
</dbReference>
<keyword evidence="6" id="KW-1133">Transmembrane helix</keyword>
<dbReference type="EMBL" id="CAACVG010006532">
    <property type="protein sequence ID" value="VEN40397.1"/>
    <property type="molecule type" value="Genomic_DNA"/>
</dbReference>
<keyword evidence="3" id="KW-0716">Sensory transduction</keyword>
<comment type="subcellular location">
    <subcellularLocation>
        <location evidence="1">Cell membrane</location>
        <topology evidence="1">Multi-pass membrane protein</topology>
    </subcellularLocation>
</comment>
<accession>A0A653BZP4</accession>
<keyword evidence="4" id="KW-0812">Transmembrane</keyword>
<dbReference type="OrthoDB" id="6696021at2759"/>
<dbReference type="PANTHER" id="PTHR21137">
    <property type="entry name" value="ODORANT RECEPTOR"/>
    <property type="match status" value="1"/>
</dbReference>
<keyword evidence="8" id="KW-0675">Receptor</keyword>
<name>A0A653BZP4_CALMS</name>
<evidence type="ECO:0000256" key="2">
    <source>
        <dbReference type="ARBA" id="ARBA00022475"/>
    </source>
</evidence>
<protein>
    <submittedName>
        <fullName evidence="10">Uncharacterized protein</fullName>
    </submittedName>
</protein>
<evidence type="ECO:0000256" key="9">
    <source>
        <dbReference type="ARBA" id="ARBA00023224"/>
    </source>
</evidence>
<keyword evidence="2" id="KW-1003">Cell membrane</keyword>
<gene>
    <name evidence="10" type="ORF">CALMAC_LOCUS4572</name>
</gene>
<keyword evidence="9" id="KW-0807">Transducer</keyword>
<dbReference type="Proteomes" id="UP000410492">
    <property type="component" value="Unassembled WGS sequence"/>
</dbReference>
<evidence type="ECO:0000256" key="7">
    <source>
        <dbReference type="ARBA" id="ARBA00023136"/>
    </source>
</evidence>
<dbReference type="GO" id="GO:0004984">
    <property type="term" value="F:olfactory receptor activity"/>
    <property type="evidence" value="ECO:0007669"/>
    <property type="project" value="InterPro"/>
</dbReference>
<dbReference type="Pfam" id="PF02949">
    <property type="entry name" value="7tm_6"/>
    <property type="match status" value="1"/>
</dbReference>
<evidence type="ECO:0000256" key="1">
    <source>
        <dbReference type="ARBA" id="ARBA00004651"/>
    </source>
</evidence>
<evidence type="ECO:0000256" key="5">
    <source>
        <dbReference type="ARBA" id="ARBA00022725"/>
    </source>
</evidence>
<dbReference type="GO" id="GO:0007165">
    <property type="term" value="P:signal transduction"/>
    <property type="evidence" value="ECO:0007669"/>
    <property type="project" value="UniProtKB-KW"/>
</dbReference>
<evidence type="ECO:0000256" key="8">
    <source>
        <dbReference type="ARBA" id="ARBA00023170"/>
    </source>
</evidence>
<evidence type="ECO:0000256" key="6">
    <source>
        <dbReference type="ARBA" id="ARBA00022989"/>
    </source>
</evidence>
<proteinExistence type="predicted"/>
<reference evidence="10 11" key="1">
    <citation type="submission" date="2019-01" db="EMBL/GenBank/DDBJ databases">
        <authorList>
            <person name="Sayadi A."/>
        </authorList>
    </citation>
    <scope>NUCLEOTIDE SEQUENCE [LARGE SCALE GENOMIC DNA]</scope>
</reference>
<evidence type="ECO:0000313" key="10">
    <source>
        <dbReference type="EMBL" id="VEN40397.1"/>
    </source>
</evidence>
<evidence type="ECO:0000256" key="3">
    <source>
        <dbReference type="ARBA" id="ARBA00022606"/>
    </source>
</evidence>
<evidence type="ECO:0000313" key="11">
    <source>
        <dbReference type="Proteomes" id="UP000410492"/>
    </source>
</evidence>
<evidence type="ECO:0000256" key="4">
    <source>
        <dbReference type="ARBA" id="ARBA00022692"/>
    </source>
</evidence>
<keyword evidence="7" id="KW-0472">Membrane</keyword>
<keyword evidence="11" id="KW-1185">Reference proteome</keyword>
<dbReference type="AlphaFoldDB" id="A0A653BZP4"/>
<dbReference type="InterPro" id="IPR004117">
    <property type="entry name" value="7tm6_olfct_rcpt"/>
</dbReference>
<dbReference type="GO" id="GO:0005549">
    <property type="term" value="F:odorant binding"/>
    <property type="evidence" value="ECO:0007669"/>
    <property type="project" value="InterPro"/>
</dbReference>
<keyword evidence="5" id="KW-0552">Olfaction</keyword>
<organism evidence="10 11">
    <name type="scientific">Callosobruchus maculatus</name>
    <name type="common">Southern cowpea weevil</name>
    <name type="synonym">Pulse bruchid</name>
    <dbReference type="NCBI Taxonomy" id="64391"/>
    <lineage>
        <taxon>Eukaryota</taxon>
        <taxon>Metazoa</taxon>
        <taxon>Ecdysozoa</taxon>
        <taxon>Arthropoda</taxon>
        <taxon>Hexapoda</taxon>
        <taxon>Insecta</taxon>
        <taxon>Pterygota</taxon>
        <taxon>Neoptera</taxon>
        <taxon>Endopterygota</taxon>
        <taxon>Coleoptera</taxon>
        <taxon>Polyphaga</taxon>
        <taxon>Cucujiformia</taxon>
        <taxon>Chrysomeloidea</taxon>
        <taxon>Chrysomelidae</taxon>
        <taxon>Bruchinae</taxon>
        <taxon>Bruchini</taxon>
        <taxon>Callosobruchus</taxon>
    </lineage>
</organism>